<dbReference type="GO" id="GO:0005886">
    <property type="term" value="C:plasma membrane"/>
    <property type="evidence" value="ECO:0007669"/>
    <property type="project" value="TreeGrafter"/>
</dbReference>
<feature type="transmembrane region" description="Helical" evidence="4">
    <location>
        <begin position="105"/>
        <end position="129"/>
    </location>
</feature>
<evidence type="ECO:0000256" key="1">
    <source>
        <dbReference type="ARBA" id="ARBA00022692"/>
    </source>
</evidence>
<accession>A0A4R5UMH0</accession>
<dbReference type="Gene3D" id="1.20.1250.20">
    <property type="entry name" value="MFS general substrate transporter like domains"/>
    <property type="match status" value="2"/>
</dbReference>
<dbReference type="OrthoDB" id="9797953at2"/>
<keyword evidence="7" id="KW-1185">Reference proteome</keyword>
<feature type="transmembrane region" description="Helical" evidence="4">
    <location>
        <begin position="336"/>
        <end position="359"/>
    </location>
</feature>
<dbReference type="AlphaFoldDB" id="A0A4R5UMH0"/>
<keyword evidence="1 4" id="KW-0812">Transmembrane</keyword>
<keyword evidence="2 4" id="KW-1133">Transmembrane helix</keyword>
<dbReference type="InterPro" id="IPR010645">
    <property type="entry name" value="MFS_4"/>
</dbReference>
<name>A0A4R5UMH0_9HYPH</name>
<dbReference type="PANTHER" id="PTHR23537:SF1">
    <property type="entry name" value="SUGAR TRANSPORTER"/>
    <property type="match status" value="1"/>
</dbReference>
<keyword evidence="3 4" id="KW-0472">Membrane</keyword>
<evidence type="ECO:0000259" key="5">
    <source>
        <dbReference type="PROSITE" id="PS50850"/>
    </source>
</evidence>
<sequence length="391" mass="40024">MLQMNNAPSGRPLLTGFAGAIAMAAAMGFGRFFYTPILPGMMAGIPISAADAGTIAAGNFGGYLAGAILSAYGWAAGRERQVALGGLLTTALLLAAMAMTQSVTAFVVIRFLAGLASALAMIFTSSIVLPHAAGKNVVNMLHFGGVGLGIALSSALVLVVNTVAGDAAHGWRINWLAGAAIVFVVWLIVLRILPRPPLGLGKVVEPPLQWRLPLVLVTASYGLFGFGYVITATFLVTIARMGNAGPLVEFLAWFVTGCAAAISLLAWHPVVRRFGLAKAYLAAVLLLAAGVLGSVSLPPTPGALIGGLLLGATFMVVTAFGLQIGRLLSPASPRRAFAFMTAAFGTGQIIGPLVAGWLAERTGSFSAPTLAAAAVLVVCVLLAIPVARRPL</sequence>
<protein>
    <submittedName>
        <fullName evidence="6">YbfB/YjiJ family MFS transporter</fullName>
    </submittedName>
</protein>
<dbReference type="InterPro" id="IPR036259">
    <property type="entry name" value="MFS_trans_sf"/>
</dbReference>
<reference evidence="6 7" key="1">
    <citation type="submission" date="2019-03" db="EMBL/GenBank/DDBJ databases">
        <title>Rhizobium sp. nov., an bacterium isolated from biocrust in Mu Us Desert.</title>
        <authorList>
            <person name="Lixiong L."/>
        </authorList>
    </citation>
    <scope>NUCLEOTIDE SEQUENCE [LARGE SCALE GENOMIC DNA]</scope>
    <source>
        <strain evidence="6 7">SPY-1</strain>
    </source>
</reference>
<dbReference type="InterPro" id="IPR020846">
    <property type="entry name" value="MFS_dom"/>
</dbReference>
<dbReference type="GO" id="GO:0022857">
    <property type="term" value="F:transmembrane transporter activity"/>
    <property type="evidence" value="ECO:0007669"/>
    <property type="project" value="InterPro"/>
</dbReference>
<gene>
    <name evidence="6" type="ORF">E2F50_02800</name>
</gene>
<dbReference type="SUPFAM" id="SSF103473">
    <property type="entry name" value="MFS general substrate transporter"/>
    <property type="match status" value="1"/>
</dbReference>
<feature type="transmembrane region" description="Helical" evidence="4">
    <location>
        <begin position="12"/>
        <end position="34"/>
    </location>
</feature>
<evidence type="ECO:0000256" key="2">
    <source>
        <dbReference type="ARBA" id="ARBA00022989"/>
    </source>
</evidence>
<dbReference type="EMBL" id="SMTL01000001">
    <property type="protein sequence ID" value="TDK39082.1"/>
    <property type="molecule type" value="Genomic_DNA"/>
</dbReference>
<feature type="domain" description="Major facilitator superfamily (MFS) profile" evidence="5">
    <location>
        <begin position="1"/>
        <end position="391"/>
    </location>
</feature>
<dbReference type="Proteomes" id="UP000295238">
    <property type="component" value="Unassembled WGS sequence"/>
</dbReference>
<feature type="transmembrane region" description="Helical" evidence="4">
    <location>
        <begin position="250"/>
        <end position="267"/>
    </location>
</feature>
<dbReference type="Pfam" id="PF06779">
    <property type="entry name" value="MFS_4"/>
    <property type="match status" value="1"/>
</dbReference>
<evidence type="ECO:0000256" key="3">
    <source>
        <dbReference type="ARBA" id="ARBA00023136"/>
    </source>
</evidence>
<feature type="transmembrane region" description="Helical" evidence="4">
    <location>
        <begin position="365"/>
        <end position="387"/>
    </location>
</feature>
<dbReference type="PANTHER" id="PTHR23537">
    <property type="match status" value="1"/>
</dbReference>
<feature type="transmembrane region" description="Helical" evidence="4">
    <location>
        <begin position="303"/>
        <end position="324"/>
    </location>
</feature>
<evidence type="ECO:0000313" key="7">
    <source>
        <dbReference type="Proteomes" id="UP000295238"/>
    </source>
</evidence>
<dbReference type="PROSITE" id="PS50850">
    <property type="entry name" value="MFS"/>
    <property type="match status" value="1"/>
</dbReference>
<evidence type="ECO:0000313" key="6">
    <source>
        <dbReference type="EMBL" id="TDK39082.1"/>
    </source>
</evidence>
<feature type="transmembrane region" description="Helical" evidence="4">
    <location>
        <begin position="54"/>
        <end position="75"/>
    </location>
</feature>
<proteinExistence type="predicted"/>
<organism evidence="6 7">
    <name type="scientific">Rhizobium deserti</name>
    <dbReference type="NCBI Taxonomy" id="2547961"/>
    <lineage>
        <taxon>Bacteria</taxon>
        <taxon>Pseudomonadati</taxon>
        <taxon>Pseudomonadota</taxon>
        <taxon>Alphaproteobacteria</taxon>
        <taxon>Hyphomicrobiales</taxon>
        <taxon>Rhizobiaceae</taxon>
        <taxon>Rhizobium/Agrobacterium group</taxon>
        <taxon>Rhizobium</taxon>
    </lineage>
</organism>
<feature type="transmembrane region" description="Helical" evidence="4">
    <location>
        <begin position="173"/>
        <end position="193"/>
    </location>
</feature>
<feature type="transmembrane region" description="Helical" evidence="4">
    <location>
        <begin position="214"/>
        <end position="238"/>
    </location>
</feature>
<evidence type="ECO:0000256" key="4">
    <source>
        <dbReference type="SAM" id="Phobius"/>
    </source>
</evidence>
<feature type="transmembrane region" description="Helical" evidence="4">
    <location>
        <begin position="279"/>
        <end position="297"/>
    </location>
</feature>
<comment type="caution">
    <text evidence="6">The sequence shown here is derived from an EMBL/GenBank/DDBJ whole genome shotgun (WGS) entry which is preliminary data.</text>
</comment>
<feature type="transmembrane region" description="Helical" evidence="4">
    <location>
        <begin position="141"/>
        <end position="161"/>
    </location>
</feature>